<proteinExistence type="predicted"/>
<keyword evidence="1" id="KW-1133">Transmembrane helix</keyword>
<feature type="non-terminal residue" evidence="2">
    <location>
        <position position="1"/>
    </location>
</feature>
<reference evidence="2" key="1">
    <citation type="journal article" date="2013" name="Environ. Microbiol.">
        <title>Seasonally variable intestinal metagenomes of the red palm weevil (Rhynchophorus ferrugineus).</title>
        <authorList>
            <person name="Jia S."/>
            <person name="Zhang X."/>
            <person name="Zhang G."/>
            <person name="Yin A."/>
            <person name="Zhang S."/>
            <person name="Li F."/>
            <person name="Wang L."/>
            <person name="Zhao D."/>
            <person name="Yun Q."/>
            <person name="Tala"/>
            <person name="Wang J."/>
            <person name="Sun G."/>
            <person name="Baabdullah M."/>
            <person name="Yu X."/>
            <person name="Hu S."/>
            <person name="Al-Mssallem I.S."/>
            <person name="Yu J."/>
        </authorList>
    </citation>
    <scope>NUCLEOTIDE SEQUENCE</scope>
</reference>
<protein>
    <submittedName>
        <fullName evidence="2">CAZy families GT83 protein</fullName>
    </submittedName>
</protein>
<feature type="transmembrane region" description="Helical" evidence="1">
    <location>
        <begin position="58"/>
        <end position="82"/>
    </location>
</feature>
<dbReference type="EMBL" id="KF117201">
    <property type="protein sequence ID" value="AIA84454.1"/>
    <property type="molecule type" value="Genomic_DNA"/>
</dbReference>
<keyword evidence="1" id="KW-0472">Membrane</keyword>
<accession>A0A060BNK7</accession>
<name>A0A060BNK7_9PROT</name>
<keyword evidence="1" id="KW-0812">Transmembrane</keyword>
<organism evidence="2">
    <name type="scientific">uncultured Parvularcula sp</name>
    <dbReference type="NCBI Taxonomy" id="499808"/>
    <lineage>
        <taxon>Bacteria</taxon>
        <taxon>Pseudomonadati</taxon>
        <taxon>Pseudomonadota</taxon>
        <taxon>Alphaproteobacteria</taxon>
        <taxon>Parvularculales</taxon>
        <taxon>Parvularculaceae</taxon>
        <taxon>Parvularcula</taxon>
        <taxon>environmental samples</taxon>
    </lineage>
</organism>
<evidence type="ECO:0000313" key="2">
    <source>
        <dbReference type="EMBL" id="AIA84454.1"/>
    </source>
</evidence>
<feature type="non-terminal residue" evidence="2">
    <location>
        <position position="153"/>
    </location>
</feature>
<feature type="transmembrane region" description="Helical" evidence="1">
    <location>
        <begin position="94"/>
        <end position="112"/>
    </location>
</feature>
<evidence type="ECO:0000256" key="1">
    <source>
        <dbReference type="SAM" id="Phobius"/>
    </source>
</evidence>
<dbReference type="AlphaFoldDB" id="A0A060BNK7"/>
<feature type="transmembrane region" description="Helical" evidence="1">
    <location>
        <begin position="118"/>
        <end position="137"/>
    </location>
</feature>
<sequence length="153" mass="15931">PRRGFVRLARIGWRDAGVAAALALVLVAPNLVWNLTNQFATLHHTADNADWQGFSPDFAGLAEFVAGQFAVAGPVVFAAYLAGLVRPPGPVGRYLAAMSVPVFAIVSVQALISGANANWAAAGHIGALLLATMLLAARPRLLRLGLAINLALT</sequence>